<dbReference type="PANTHER" id="PTHR42905">
    <property type="entry name" value="PHOSPHOENOLPYRUVATE CARBOXYLASE"/>
    <property type="match status" value="1"/>
</dbReference>
<dbReference type="InterPro" id="IPR012695">
    <property type="entry name" value="PrpB"/>
</dbReference>
<dbReference type="AlphaFoldDB" id="A0A381YVJ9"/>
<evidence type="ECO:0000256" key="4">
    <source>
        <dbReference type="ARBA" id="ARBA00022842"/>
    </source>
</evidence>
<dbReference type="Gene3D" id="3.20.20.60">
    <property type="entry name" value="Phosphoenolpyruvate-binding domains"/>
    <property type="match status" value="1"/>
</dbReference>
<dbReference type="PROSITE" id="PS00161">
    <property type="entry name" value="ISOCITRATE_LYASE"/>
    <property type="match status" value="1"/>
</dbReference>
<accession>A0A381YVJ9</accession>
<dbReference type="SUPFAM" id="SSF51621">
    <property type="entry name" value="Phosphoenolpyruvate/pyruvate domain"/>
    <property type="match status" value="1"/>
</dbReference>
<dbReference type="GO" id="GO:0046421">
    <property type="term" value="F:methylisocitrate lyase activity"/>
    <property type="evidence" value="ECO:0007669"/>
    <property type="project" value="InterPro"/>
</dbReference>
<keyword evidence="4" id="KW-0460">Magnesium</keyword>
<evidence type="ECO:0000256" key="5">
    <source>
        <dbReference type="ARBA" id="ARBA00023239"/>
    </source>
</evidence>
<dbReference type="InterPro" id="IPR039556">
    <property type="entry name" value="ICL/PEPM"/>
</dbReference>
<organism evidence="6">
    <name type="scientific">marine metagenome</name>
    <dbReference type="NCBI Taxonomy" id="408172"/>
    <lineage>
        <taxon>unclassified sequences</taxon>
        <taxon>metagenomes</taxon>
        <taxon>ecological metagenomes</taxon>
    </lineage>
</organism>
<feature type="non-terminal residue" evidence="6">
    <location>
        <position position="1"/>
    </location>
</feature>
<dbReference type="PANTHER" id="PTHR42905:SF5">
    <property type="entry name" value="CARBOXYVINYL-CARBOXYPHOSPHONATE PHOSPHORYLMUTASE, CHLOROPLASTIC"/>
    <property type="match status" value="1"/>
</dbReference>
<evidence type="ECO:0008006" key="7">
    <source>
        <dbReference type="Google" id="ProtNLM"/>
    </source>
</evidence>
<sequence length="299" mass="32330">VTWLTAADLENEPAGERLAKLMAQPGIVRIPGAHNAVAGLLARRAGFECLYVSGAAVSGGMGLPDLGILTLEELCFQVRTIYRATQLPLVVDADTGYGEVMNVMRTVRELEAAGAAAMQMEDQVLPKKCGHLNDKRLVSSEEMCAKVAAARQARSHLKIIARTDSAESEGVDSAIDRLNCYVDAGADIVFADALTDATMIRQVTDGVSAPFMANMTEFGRTPHFSAQQFEEMGCKLVIWPASSLRVAAYAMEHLYASLAETGSTQQLTDSMMTRAEFYDLIGYFDYESLDESVARSAIP</sequence>
<comment type="cofactor">
    <cofactor evidence="1">
        <name>Mg(2+)</name>
        <dbReference type="ChEBI" id="CHEBI:18420"/>
    </cofactor>
</comment>
<keyword evidence="3" id="KW-0479">Metal-binding</keyword>
<dbReference type="GO" id="GO:0019629">
    <property type="term" value="P:propionate catabolic process, 2-methylcitrate cycle"/>
    <property type="evidence" value="ECO:0007669"/>
    <property type="project" value="InterPro"/>
</dbReference>
<dbReference type="EMBL" id="UINC01019089">
    <property type="protein sequence ID" value="SVA80652.1"/>
    <property type="molecule type" value="Genomic_DNA"/>
</dbReference>
<name>A0A381YVJ9_9ZZZZ</name>
<dbReference type="NCBIfam" id="TIGR02317">
    <property type="entry name" value="prpB"/>
    <property type="match status" value="1"/>
</dbReference>
<evidence type="ECO:0000313" key="6">
    <source>
        <dbReference type="EMBL" id="SVA80652.1"/>
    </source>
</evidence>
<comment type="similarity">
    <text evidence="2">Belongs to the isocitrate lyase/PEP mutase superfamily. Methylisocitrate lyase family.</text>
</comment>
<evidence type="ECO:0000256" key="1">
    <source>
        <dbReference type="ARBA" id="ARBA00001946"/>
    </source>
</evidence>
<reference evidence="6" key="1">
    <citation type="submission" date="2018-05" db="EMBL/GenBank/DDBJ databases">
        <authorList>
            <person name="Lanie J.A."/>
            <person name="Ng W.-L."/>
            <person name="Kazmierczak K.M."/>
            <person name="Andrzejewski T.M."/>
            <person name="Davidsen T.M."/>
            <person name="Wayne K.J."/>
            <person name="Tettelin H."/>
            <person name="Glass J.I."/>
            <person name="Rusch D."/>
            <person name="Podicherti R."/>
            <person name="Tsui H.-C.T."/>
            <person name="Winkler M.E."/>
        </authorList>
    </citation>
    <scope>NUCLEOTIDE SEQUENCE</scope>
</reference>
<dbReference type="CDD" id="cd00377">
    <property type="entry name" value="ICL_PEPM"/>
    <property type="match status" value="1"/>
</dbReference>
<dbReference type="Pfam" id="PF13714">
    <property type="entry name" value="PEP_mutase"/>
    <property type="match status" value="1"/>
</dbReference>
<dbReference type="InterPro" id="IPR018523">
    <property type="entry name" value="Isocitrate_lyase_ph_CS"/>
</dbReference>
<dbReference type="InterPro" id="IPR015813">
    <property type="entry name" value="Pyrv/PenolPyrv_kinase-like_dom"/>
</dbReference>
<dbReference type="GO" id="GO:0046872">
    <property type="term" value="F:metal ion binding"/>
    <property type="evidence" value="ECO:0007669"/>
    <property type="project" value="UniProtKB-KW"/>
</dbReference>
<keyword evidence="5" id="KW-0456">Lyase</keyword>
<gene>
    <name evidence="6" type="ORF">METZ01_LOCUS133506</name>
</gene>
<protein>
    <recommendedName>
        <fullName evidence="7">Methylisocitrate lyase</fullName>
    </recommendedName>
</protein>
<evidence type="ECO:0000256" key="3">
    <source>
        <dbReference type="ARBA" id="ARBA00022723"/>
    </source>
</evidence>
<dbReference type="FunFam" id="3.20.20.60:FF:000009">
    <property type="entry name" value="2-methylisocitrate lyase"/>
    <property type="match status" value="1"/>
</dbReference>
<evidence type="ECO:0000256" key="2">
    <source>
        <dbReference type="ARBA" id="ARBA00009282"/>
    </source>
</evidence>
<proteinExistence type="inferred from homology"/>
<dbReference type="InterPro" id="IPR040442">
    <property type="entry name" value="Pyrv_kinase-like_dom_sf"/>
</dbReference>